<protein>
    <recommendedName>
        <fullName evidence="3">Type I restriction modification DNA specificity domain-containing protein</fullName>
    </recommendedName>
</protein>
<comment type="caution">
    <text evidence="1">The sequence shown here is derived from an EMBL/GenBank/DDBJ whole genome shotgun (WGS) entry which is preliminary data.</text>
</comment>
<evidence type="ECO:0000313" key="1">
    <source>
        <dbReference type="EMBL" id="GBO94659.1"/>
    </source>
</evidence>
<accession>A0A388SGR9</accession>
<dbReference type="Proteomes" id="UP000266091">
    <property type="component" value="Unassembled WGS sequence"/>
</dbReference>
<reference evidence="1 2" key="1">
    <citation type="journal article" date="2018" name="Int. J. Syst. Evol. Microbiol.">
        <title>Mesosutterella multiformis gen. nov., sp. nov., a member of the family Sutterellaceae and Sutterella megalosphaeroides sp. nov., isolated from human faeces.</title>
        <authorList>
            <person name="Sakamoto M."/>
            <person name="Ikeyama N."/>
            <person name="Kunihiro T."/>
            <person name="Iino T."/>
            <person name="Yuki M."/>
            <person name="Ohkuma M."/>
        </authorList>
    </citation>
    <scope>NUCLEOTIDE SEQUENCE [LARGE SCALE GENOMIC DNA]</scope>
    <source>
        <strain evidence="1 2">4NBBH2</strain>
    </source>
</reference>
<sequence length="72" mass="7868">MQEKAKEPEIRFAGFTGAWEQRKLGAIVQITMGQSPDGSTYSDTPLSVKITFATLSVLHGVVKHAIFAGVYR</sequence>
<evidence type="ECO:0000313" key="2">
    <source>
        <dbReference type="Proteomes" id="UP000266091"/>
    </source>
</evidence>
<dbReference type="SUPFAM" id="SSF116734">
    <property type="entry name" value="DNA methylase specificity domain"/>
    <property type="match status" value="1"/>
</dbReference>
<proteinExistence type="predicted"/>
<name>A0A388SGR9_9BURK</name>
<gene>
    <name evidence="1" type="ORF">MESMUL_20130</name>
</gene>
<dbReference type="AlphaFoldDB" id="A0A388SGR9"/>
<keyword evidence="2" id="KW-1185">Reference proteome</keyword>
<evidence type="ECO:0008006" key="3">
    <source>
        <dbReference type="Google" id="ProtNLM"/>
    </source>
</evidence>
<dbReference type="EMBL" id="BGZJ01000002">
    <property type="protein sequence ID" value="GBO94659.1"/>
    <property type="molecule type" value="Genomic_DNA"/>
</dbReference>
<organism evidence="1 2">
    <name type="scientific">Mesosutterella multiformis</name>
    <dbReference type="NCBI Taxonomy" id="2259133"/>
    <lineage>
        <taxon>Bacteria</taxon>
        <taxon>Pseudomonadati</taxon>
        <taxon>Pseudomonadota</taxon>
        <taxon>Betaproteobacteria</taxon>
        <taxon>Burkholderiales</taxon>
        <taxon>Sutterellaceae</taxon>
        <taxon>Mesosutterella</taxon>
    </lineage>
</organism>